<dbReference type="AlphaFoldDB" id="A0A5C5BDH0"/>
<evidence type="ECO:0000256" key="1">
    <source>
        <dbReference type="ARBA" id="ARBA00022679"/>
    </source>
</evidence>
<accession>A0A5C5BDH0</accession>
<dbReference type="SMART" id="SM00563">
    <property type="entry name" value="PlsC"/>
    <property type="match status" value="1"/>
</dbReference>
<dbReference type="RefSeq" id="WP_108717801.1">
    <property type="nucleotide sequence ID" value="NZ_VENP01000006.1"/>
</dbReference>
<dbReference type="Pfam" id="PF01553">
    <property type="entry name" value="Acyltransferase"/>
    <property type="match status" value="1"/>
</dbReference>
<dbReference type="GO" id="GO:0006654">
    <property type="term" value="P:phosphatidic acid biosynthetic process"/>
    <property type="evidence" value="ECO:0007669"/>
    <property type="project" value="TreeGrafter"/>
</dbReference>
<gene>
    <name evidence="4" type="ORF">FH969_02890</name>
</gene>
<dbReference type="EMBL" id="VENP01000006">
    <property type="protein sequence ID" value="TNU76498.1"/>
    <property type="molecule type" value="Genomic_DNA"/>
</dbReference>
<dbReference type="PANTHER" id="PTHR10434:SF55">
    <property type="entry name" value="POSSIBLE ACYLTRANSFERASE"/>
    <property type="match status" value="1"/>
</dbReference>
<organism evidence="4 5">
    <name type="scientific">Miniimonas arenae</name>
    <dbReference type="NCBI Taxonomy" id="676201"/>
    <lineage>
        <taxon>Bacteria</taxon>
        <taxon>Bacillati</taxon>
        <taxon>Actinomycetota</taxon>
        <taxon>Actinomycetes</taxon>
        <taxon>Micrococcales</taxon>
        <taxon>Beutenbergiaceae</taxon>
        <taxon>Miniimonas</taxon>
    </lineage>
</organism>
<dbReference type="OrthoDB" id="9806008at2"/>
<dbReference type="GO" id="GO:0005886">
    <property type="term" value="C:plasma membrane"/>
    <property type="evidence" value="ECO:0007669"/>
    <property type="project" value="TreeGrafter"/>
</dbReference>
<dbReference type="InterPro" id="IPR002123">
    <property type="entry name" value="Plipid/glycerol_acylTrfase"/>
</dbReference>
<keyword evidence="1 4" id="KW-0808">Transferase</keyword>
<sequence length="238" mass="25794">MTQRRYSPTYRFIAGVVKPFLWLMGRKRWSGTENLHRPEGFIAAANHASLLDPLATAHVLYNNGAPPRIMAKAELWKVFGLGALLRGSGQIPVERRTRQAADSLVAAQAALEAGECVLIFPEGTLTLDPNAWPMVAHTGVARLALTSGAPVIPLAQWGSTAILPRKAKFPTLRRTTFQALVGEPVDLTDLRPQPGAQPTPEALAEGTRRIMAAITTQLAQIRGETPPAEPFDRRKAGV</sequence>
<evidence type="ECO:0000313" key="5">
    <source>
        <dbReference type="Proteomes" id="UP000313849"/>
    </source>
</evidence>
<proteinExistence type="predicted"/>
<dbReference type="Proteomes" id="UP000313849">
    <property type="component" value="Unassembled WGS sequence"/>
</dbReference>
<feature type="domain" description="Phospholipid/glycerol acyltransferase" evidence="3">
    <location>
        <begin position="41"/>
        <end position="159"/>
    </location>
</feature>
<keyword evidence="5" id="KW-1185">Reference proteome</keyword>
<evidence type="ECO:0000259" key="3">
    <source>
        <dbReference type="SMART" id="SM00563"/>
    </source>
</evidence>
<evidence type="ECO:0000313" key="4">
    <source>
        <dbReference type="EMBL" id="TNU76498.1"/>
    </source>
</evidence>
<dbReference type="SUPFAM" id="SSF69593">
    <property type="entry name" value="Glycerol-3-phosphate (1)-acyltransferase"/>
    <property type="match status" value="1"/>
</dbReference>
<dbReference type="PANTHER" id="PTHR10434">
    <property type="entry name" value="1-ACYL-SN-GLYCEROL-3-PHOSPHATE ACYLTRANSFERASE"/>
    <property type="match status" value="1"/>
</dbReference>
<protein>
    <submittedName>
        <fullName evidence="4">1-acyl-sn-glycerol-3-phosphate acyltransferase</fullName>
    </submittedName>
</protein>
<evidence type="ECO:0000256" key="2">
    <source>
        <dbReference type="ARBA" id="ARBA00023315"/>
    </source>
</evidence>
<dbReference type="CDD" id="cd07989">
    <property type="entry name" value="LPLAT_AGPAT-like"/>
    <property type="match status" value="1"/>
</dbReference>
<dbReference type="GO" id="GO:0003841">
    <property type="term" value="F:1-acylglycerol-3-phosphate O-acyltransferase activity"/>
    <property type="evidence" value="ECO:0007669"/>
    <property type="project" value="TreeGrafter"/>
</dbReference>
<name>A0A5C5BDH0_9MICO</name>
<comment type="caution">
    <text evidence="4">The sequence shown here is derived from an EMBL/GenBank/DDBJ whole genome shotgun (WGS) entry which is preliminary data.</text>
</comment>
<keyword evidence="2 4" id="KW-0012">Acyltransferase</keyword>
<reference evidence="4 5" key="1">
    <citation type="submission" date="2019-06" db="EMBL/GenBank/DDBJ databases">
        <title>Draft genome sequence of Miniimonas arenae KCTC 19750T isolated from sea sand.</title>
        <authorList>
            <person name="Park S.-J."/>
        </authorList>
    </citation>
    <scope>NUCLEOTIDE SEQUENCE [LARGE SCALE GENOMIC DNA]</scope>
    <source>
        <strain evidence="4 5">KCTC 19750</strain>
    </source>
</reference>